<sequence length="330" mass="35096">MTQTLFTHAARALWITGPAQSEIRAVDIPPRQDNAVLVRALQSGISRGTEALVFAGRVPMGEWARMRCPFQEGDFSFPVKYGYASVGVIDDGPADRLGQRVFCLHPHQTLFTLPDEAAIPVPDTVPTSRAVLAAQIETALNASWDLAPRIGDRIAVVGAGTIGCLAAWLCASLPGTEVTLIDIDPARASVAEALGVGFAEPHDAPRDCDAVIHASGTSDGLTLALSLAGFEAEIMELSWYGDAAVTVPLGGVFHSQRLSLRSSQVGAVAPSRRARWSHARRLTLALSLAADPRLDCLVREETAFDALPAALPGLLGRPGALFHRVIYQPE</sequence>
<keyword evidence="5" id="KW-0560">Oxidoreductase</keyword>
<dbReference type="RefSeq" id="WP_227322659.1">
    <property type="nucleotide sequence ID" value="NZ_JAESVB010000009.1"/>
</dbReference>
<dbReference type="CDD" id="cd08255">
    <property type="entry name" value="2-desacetyl-2-hydroxyethyl_bacteriochlorophyllide_like"/>
    <property type="match status" value="1"/>
</dbReference>
<reference evidence="6" key="2">
    <citation type="submission" date="2021-01" db="EMBL/GenBank/DDBJ databases">
        <authorList>
            <person name="Mieszkin S."/>
            <person name="Pouder E."/>
            <person name="Alain K."/>
        </authorList>
    </citation>
    <scope>NUCLEOTIDE SEQUENCE</scope>
    <source>
        <strain evidence="6">HW T2.11</strain>
    </source>
</reference>
<organism evidence="6 7">
    <name type="scientific">Acidisoma silvae</name>
    <dbReference type="NCBI Taxonomy" id="2802396"/>
    <lineage>
        <taxon>Bacteria</taxon>
        <taxon>Pseudomonadati</taxon>
        <taxon>Pseudomonadota</taxon>
        <taxon>Alphaproteobacteria</taxon>
        <taxon>Acetobacterales</taxon>
        <taxon>Acidocellaceae</taxon>
        <taxon>Acidisoma</taxon>
    </lineage>
</organism>
<keyword evidence="3" id="KW-0479">Metal-binding</keyword>
<dbReference type="SUPFAM" id="SSF51735">
    <property type="entry name" value="NAD(P)-binding Rossmann-fold domains"/>
    <property type="match status" value="1"/>
</dbReference>
<gene>
    <name evidence="6" type="ORF">ASILVAE211_17545</name>
</gene>
<evidence type="ECO:0000256" key="1">
    <source>
        <dbReference type="ARBA" id="ARBA00001947"/>
    </source>
</evidence>
<evidence type="ECO:0000313" key="7">
    <source>
        <dbReference type="Proteomes" id="UP000708298"/>
    </source>
</evidence>
<keyword evidence="7" id="KW-1185">Reference proteome</keyword>
<dbReference type="SUPFAM" id="SSF50129">
    <property type="entry name" value="GroES-like"/>
    <property type="match status" value="1"/>
</dbReference>
<accession>A0A963YUW4</accession>
<dbReference type="GO" id="GO:0016491">
    <property type="term" value="F:oxidoreductase activity"/>
    <property type="evidence" value="ECO:0007669"/>
    <property type="project" value="UniProtKB-KW"/>
</dbReference>
<comment type="similarity">
    <text evidence="2">Belongs to the zinc-containing alcohol dehydrogenase family.</text>
</comment>
<dbReference type="PANTHER" id="PTHR43350:SF19">
    <property type="entry name" value="D-GULOSIDE 3-DEHYDROGENASE"/>
    <property type="match status" value="1"/>
</dbReference>
<dbReference type="GO" id="GO:0046872">
    <property type="term" value="F:metal ion binding"/>
    <property type="evidence" value="ECO:0007669"/>
    <property type="project" value="UniProtKB-KW"/>
</dbReference>
<evidence type="ECO:0000256" key="2">
    <source>
        <dbReference type="ARBA" id="ARBA00008072"/>
    </source>
</evidence>
<protein>
    <submittedName>
        <fullName evidence="6">Zinc-binding alcohol dehydrogenase</fullName>
    </submittedName>
</protein>
<dbReference type="EMBL" id="JAESVB010000009">
    <property type="protein sequence ID" value="MCB8877002.1"/>
    <property type="molecule type" value="Genomic_DNA"/>
</dbReference>
<dbReference type="InterPro" id="IPR036291">
    <property type="entry name" value="NAD(P)-bd_dom_sf"/>
</dbReference>
<comment type="cofactor">
    <cofactor evidence="1">
        <name>Zn(2+)</name>
        <dbReference type="ChEBI" id="CHEBI:29105"/>
    </cofactor>
</comment>
<evidence type="ECO:0000256" key="4">
    <source>
        <dbReference type="ARBA" id="ARBA00022833"/>
    </source>
</evidence>
<keyword evidence="4" id="KW-0862">Zinc</keyword>
<dbReference type="InterPro" id="IPR011032">
    <property type="entry name" value="GroES-like_sf"/>
</dbReference>
<dbReference type="Gene3D" id="3.40.50.720">
    <property type="entry name" value="NAD(P)-binding Rossmann-like Domain"/>
    <property type="match status" value="1"/>
</dbReference>
<evidence type="ECO:0000313" key="6">
    <source>
        <dbReference type="EMBL" id="MCB8877002.1"/>
    </source>
</evidence>
<name>A0A963YUW4_9PROT</name>
<dbReference type="Gene3D" id="3.90.180.10">
    <property type="entry name" value="Medium-chain alcohol dehydrogenases, catalytic domain"/>
    <property type="match status" value="1"/>
</dbReference>
<dbReference type="AlphaFoldDB" id="A0A963YUW4"/>
<proteinExistence type="inferred from homology"/>
<evidence type="ECO:0000256" key="5">
    <source>
        <dbReference type="ARBA" id="ARBA00023002"/>
    </source>
</evidence>
<dbReference type="PANTHER" id="PTHR43350">
    <property type="entry name" value="NAD-DEPENDENT ALCOHOL DEHYDROGENASE"/>
    <property type="match status" value="1"/>
</dbReference>
<dbReference type="Proteomes" id="UP000708298">
    <property type="component" value="Unassembled WGS sequence"/>
</dbReference>
<evidence type="ECO:0000256" key="3">
    <source>
        <dbReference type="ARBA" id="ARBA00022723"/>
    </source>
</evidence>
<reference evidence="6" key="1">
    <citation type="journal article" date="2021" name="Microorganisms">
        <title>Acidisoma silvae sp. nov. and Acidisomacellulosilytica sp. nov., Two Acidophilic Bacteria Isolated from Decaying Wood, Hydrolyzing Cellulose and Producing Poly-3-hydroxybutyrate.</title>
        <authorList>
            <person name="Mieszkin S."/>
            <person name="Pouder E."/>
            <person name="Uroz S."/>
            <person name="Simon-Colin C."/>
            <person name="Alain K."/>
        </authorList>
    </citation>
    <scope>NUCLEOTIDE SEQUENCE</scope>
    <source>
        <strain evidence="6">HW T2.11</strain>
    </source>
</reference>
<comment type="caution">
    <text evidence="6">The sequence shown here is derived from an EMBL/GenBank/DDBJ whole genome shotgun (WGS) entry which is preliminary data.</text>
</comment>